<comment type="caution">
    <text evidence="2">The sequence shown here is derived from an EMBL/GenBank/DDBJ whole genome shotgun (WGS) entry which is preliminary data.</text>
</comment>
<dbReference type="InterPro" id="IPR046521">
    <property type="entry name" value="DUF6698"/>
</dbReference>
<dbReference type="Proteomes" id="UP000620124">
    <property type="component" value="Unassembled WGS sequence"/>
</dbReference>
<dbReference type="EMBL" id="JACAZI010000005">
    <property type="protein sequence ID" value="KAF7360026.1"/>
    <property type="molecule type" value="Genomic_DNA"/>
</dbReference>
<feature type="region of interest" description="Disordered" evidence="1">
    <location>
        <begin position="342"/>
        <end position="416"/>
    </location>
</feature>
<proteinExistence type="predicted"/>
<feature type="compositionally biased region" description="Low complexity" evidence="1">
    <location>
        <begin position="380"/>
        <end position="391"/>
    </location>
</feature>
<accession>A0A8H7D5U8</accession>
<dbReference type="Pfam" id="PF20414">
    <property type="entry name" value="DUF6698"/>
    <property type="match status" value="1"/>
</dbReference>
<feature type="compositionally biased region" description="Polar residues" evidence="1">
    <location>
        <begin position="356"/>
        <end position="379"/>
    </location>
</feature>
<dbReference type="AlphaFoldDB" id="A0A8H7D5U8"/>
<name>A0A8H7D5U8_9AGAR</name>
<evidence type="ECO:0000256" key="1">
    <source>
        <dbReference type="SAM" id="MobiDB-lite"/>
    </source>
</evidence>
<dbReference type="OrthoDB" id="3186724at2759"/>
<sequence length="574" mass="63416">MTLGMDSVRSANTSTCKIGVPDWLLEDPLAKLDPPLPNKKDKVHRGMAHPPFARAFTPMEWEANQITWTQVVEGNKQISCTQLLKFIFPCSQVFPVGKELDDPAWGVVLKNACKGESAKAIFMGPDAALEGDGYHKGKLGNASIIGMTMFTPRIIAGVITQDWNKMDGDFDYEEFFWTIHDLFDDQDFVADIIYHWNNDPKDVENLMCYFHTQRSRFGNGGNPDRQLLNDAATYLRSLGPPKHGGPKTPDAIKGQWIVTCKLHDYIQQALQKTYPGASGWTYTHELGFNITPESEDAWHVFLKVGNSHFKPFANKGWDLWELMHEILPTRAKGKFVVNAASGRSSHSRVHEELSEPVTSTDVTQLSMESLLPESQLSDTSSQASALSQPLSNWSQSDYGHSQSPDQRSNHDDEPAGISGLIQLASAVSHLSQTPSTTPEMPAQPSAPAVPPMTPANPLKCATSDETDMPWGSKRTKTTGPEVIMFLGCGVMDIGGALRECFGTKSSGLSLSKKVVQARKLAEEDVKNNHILSEVHLWLSLLFGRDISAADAYIADGDDYNCTDLARILLPNFYF</sequence>
<keyword evidence="3" id="KW-1185">Reference proteome</keyword>
<evidence type="ECO:0000313" key="2">
    <source>
        <dbReference type="EMBL" id="KAF7360026.1"/>
    </source>
</evidence>
<feature type="compositionally biased region" description="Polar residues" evidence="1">
    <location>
        <begin position="429"/>
        <end position="438"/>
    </location>
</feature>
<feature type="compositionally biased region" description="Polar residues" evidence="1">
    <location>
        <begin position="392"/>
        <end position="406"/>
    </location>
</feature>
<organism evidence="2 3">
    <name type="scientific">Mycena venus</name>
    <dbReference type="NCBI Taxonomy" id="2733690"/>
    <lineage>
        <taxon>Eukaryota</taxon>
        <taxon>Fungi</taxon>
        <taxon>Dikarya</taxon>
        <taxon>Basidiomycota</taxon>
        <taxon>Agaricomycotina</taxon>
        <taxon>Agaricomycetes</taxon>
        <taxon>Agaricomycetidae</taxon>
        <taxon>Agaricales</taxon>
        <taxon>Marasmiineae</taxon>
        <taxon>Mycenaceae</taxon>
        <taxon>Mycena</taxon>
    </lineage>
</organism>
<feature type="region of interest" description="Disordered" evidence="1">
    <location>
        <begin position="429"/>
        <end position="474"/>
    </location>
</feature>
<protein>
    <submittedName>
        <fullName evidence="2">Uncharacterized protein</fullName>
    </submittedName>
</protein>
<gene>
    <name evidence="2" type="ORF">MVEN_00730300</name>
</gene>
<reference evidence="2" key="1">
    <citation type="submission" date="2020-05" db="EMBL/GenBank/DDBJ databases">
        <title>Mycena genomes resolve the evolution of fungal bioluminescence.</title>
        <authorList>
            <person name="Tsai I.J."/>
        </authorList>
    </citation>
    <scope>NUCLEOTIDE SEQUENCE</scope>
    <source>
        <strain evidence="2">CCC161011</strain>
    </source>
</reference>
<evidence type="ECO:0000313" key="3">
    <source>
        <dbReference type="Proteomes" id="UP000620124"/>
    </source>
</evidence>